<accession>A0A0D2HS07</accession>
<dbReference type="GO" id="GO:0008168">
    <property type="term" value="F:methyltransferase activity"/>
    <property type="evidence" value="ECO:0007669"/>
    <property type="project" value="TreeGrafter"/>
</dbReference>
<dbReference type="EMBL" id="KN847006">
    <property type="protein sequence ID" value="KIW87159.1"/>
    <property type="molecule type" value="Genomic_DNA"/>
</dbReference>
<dbReference type="GeneID" id="27705198"/>
<evidence type="ECO:0008006" key="3">
    <source>
        <dbReference type="Google" id="ProtNLM"/>
    </source>
</evidence>
<keyword evidence="2" id="KW-1185">Reference proteome</keyword>
<dbReference type="OrthoDB" id="2013972at2759"/>
<name>A0A0D2HS07_CLAB1</name>
<evidence type="ECO:0000313" key="1">
    <source>
        <dbReference type="EMBL" id="KIW87159.1"/>
    </source>
</evidence>
<dbReference type="PANTHER" id="PTHR43591:SF10">
    <property type="entry name" value="ABC TRANSMEMBRANE TYPE-1 DOMAIN-CONTAINING PROTEIN-RELATED"/>
    <property type="match status" value="1"/>
</dbReference>
<protein>
    <recommendedName>
        <fullName evidence="3">Methyltransferase domain-containing protein</fullName>
    </recommendedName>
</protein>
<dbReference type="Pfam" id="PF13489">
    <property type="entry name" value="Methyltransf_23"/>
    <property type="match status" value="1"/>
</dbReference>
<dbReference type="AlphaFoldDB" id="A0A0D2HS07"/>
<organism evidence="1 2">
    <name type="scientific">Cladophialophora bantiana (strain ATCC 10958 / CBS 173.52 / CDC B-1940 / NIH 8579)</name>
    <name type="common">Xylohypha bantiana</name>
    <dbReference type="NCBI Taxonomy" id="1442370"/>
    <lineage>
        <taxon>Eukaryota</taxon>
        <taxon>Fungi</taxon>
        <taxon>Dikarya</taxon>
        <taxon>Ascomycota</taxon>
        <taxon>Pezizomycotina</taxon>
        <taxon>Eurotiomycetes</taxon>
        <taxon>Chaetothyriomycetidae</taxon>
        <taxon>Chaetothyriales</taxon>
        <taxon>Herpotrichiellaceae</taxon>
        <taxon>Cladophialophora</taxon>
    </lineage>
</organism>
<reference evidence="1" key="1">
    <citation type="submission" date="2015-01" db="EMBL/GenBank/DDBJ databases">
        <title>The Genome Sequence of Cladophialophora bantiana CBS 173.52.</title>
        <authorList>
            <consortium name="The Broad Institute Genomics Platform"/>
            <person name="Cuomo C."/>
            <person name="de Hoog S."/>
            <person name="Gorbushina A."/>
            <person name="Stielow B."/>
            <person name="Teixiera M."/>
            <person name="Abouelleil A."/>
            <person name="Chapman S.B."/>
            <person name="Priest M."/>
            <person name="Young S.K."/>
            <person name="Wortman J."/>
            <person name="Nusbaum C."/>
            <person name="Birren B."/>
        </authorList>
    </citation>
    <scope>NUCLEOTIDE SEQUENCE [LARGE SCALE GENOMIC DNA]</scope>
    <source>
        <strain evidence="1">CBS 173.52</strain>
    </source>
</reference>
<dbReference type="InterPro" id="IPR029063">
    <property type="entry name" value="SAM-dependent_MTases_sf"/>
</dbReference>
<dbReference type="PANTHER" id="PTHR43591">
    <property type="entry name" value="METHYLTRANSFERASE"/>
    <property type="match status" value="1"/>
</dbReference>
<dbReference type="RefSeq" id="XP_016613828.1">
    <property type="nucleotide sequence ID" value="XM_016769976.1"/>
</dbReference>
<dbReference type="VEuPathDB" id="FungiDB:Z519_12270"/>
<gene>
    <name evidence="1" type="ORF">Z519_12270</name>
</gene>
<dbReference type="Proteomes" id="UP000053789">
    <property type="component" value="Unassembled WGS sequence"/>
</dbReference>
<dbReference type="SUPFAM" id="SSF53335">
    <property type="entry name" value="S-adenosyl-L-methionine-dependent methyltransferases"/>
    <property type="match status" value="1"/>
</dbReference>
<proteinExistence type="predicted"/>
<dbReference type="CDD" id="cd02440">
    <property type="entry name" value="AdoMet_MTases"/>
    <property type="match status" value="1"/>
</dbReference>
<evidence type="ECO:0000313" key="2">
    <source>
        <dbReference type="Proteomes" id="UP000053789"/>
    </source>
</evidence>
<dbReference type="HOGENOM" id="CLU_010595_0_2_1"/>
<dbReference type="Gene3D" id="3.40.50.150">
    <property type="entry name" value="Vaccinia Virus protein VP39"/>
    <property type="match status" value="1"/>
</dbReference>
<sequence length="263" mass="29850">MASRSIDDVPNDVREQEQLDMVRHIYRLVQDGRLHVAPIGNPQRVLDIGTGTGLWALDFADEFPAAIVLGVDISPIQPQMTAPNCSFMIDGLEQELVYSPRRRFDNIHQRSMSGSIGDWSTMYKQALSPEGLSDDSAIAKWQKLIDEGSLALGRRLNYASRFKAHLEEAGFVDIQTQVIKTPIGAWPKNEKLRRIGVFLQAQMNEAVEAVTLGYLTRALGWSEVEVQILLTNVRNEFNDKRKHLYTFCWFIWGRKRMDSGNIS</sequence>